<dbReference type="InterPro" id="IPR010432">
    <property type="entry name" value="RDD"/>
</dbReference>
<evidence type="ECO:0000256" key="5">
    <source>
        <dbReference type="ARBA" id="ARBA00023136"/>
    </source>
</evidence>
<organism evidence="8 9">
    <name type="scientific">Clostridium simiarum</name>
    <dbReference type="NCBI Taxonomy" id="2841506"/>
    <lineage>
        <taxon>Bacteria</taxon>
        <taxon>Bacillati</taxon>
        <taxon>Bacillota</taxon>
        <taxon>Clostridia</taxon>
        <taxon>Eubacteriales</taxon>
        <taxon>Clostridiaceae</taxon>
        <taxon>Clostridium</taxon>
    </lineage>
</organism>
<gene>
    <name evidence="8" type="ORF">KQI89_10705</name>
</gene>
<feature type="transmembrane region" description="Helical" evidence="6">
    <location>
        <begin position="91"/>
        <end position="110"/>
    </location>
</feature>
<keyword evidence="3 6" id="KW-0812">Transmembrane</keyword>
<evidence type="ECO:0000256" key="3">
    <source>
        <dbReference type="ARBA" id="ARBA00022692"/>
    </source>
</evidence>
<dbReference type="PANTHER" id="PTHR36115">
    <property type="entry name" value="PROLINE-RICH ANTIGEN HOMOLOG-RELATED"/>
    <property type="match status" value="1"/>
</dbReference>
<keyword evidence="4 6" id="KW-1133">Transmembrane helix</keyword>
<dbReference type="Proteomes" id="UP000736583">
    <property type="component" value="Unassembled WGS sequence"/>
</dbReference>
<evidence type="ECO:0000313" key="9">
    <source>
        <dbReference type="Proteomes" id="UP000736583"/>
    </source>
</evidence>
<feature type="transmembrane region" description="Helical" evidence="6">
    <location>
        <begin position="12"/>
        <end position="32"/>
    </location>
</feature>
<dbReference type="InterPro" id="IPR051791">
    <property type="entry name" value="Pra-immunoreactive"/>
</dbReference>
<accession>A0ABS6F152</accession>
<comment type="caution">
    <text evidence="8">The sequence shown here is derived from an EMBL/GenBank/DDBJ whole genome shotgun (WGS) entry which is preliminary data.</text>
</comment>
<sequence>MRSDLFNRLGALVIDMLIIIILPLGIFIYMGIDTKIAFGYSSGLYLAYSFLVPVITKGYTLGKYLLGLRIFSEEGNSLNPLQILHREISKLMYTVPLLGLLLIIFSFYMINKSSKGQGLHDLFAKTKVNKL</sequence>
<comment type="subcellular location">
    <subcellularLocation>
        <location evidence="1">Cell membrane</location>
        <topology evidence="1">Multi-pass membrane protein</topology>
    </subcellularLocation>
</comment>
<evidence type="ECO:0000256" key="2">
    <source>
        <dbReference type="ARBA" id="ARBA00022475"/>
    </source>
</evidence>
<evidence type="ECO:0000256" key="1">
    <source>
        <dbReference type="ARBA" id="ARBA00004651"/>
    </source>
</evidence>
<dbReference type="RefSeq" id="WP_216457065.1">
    <property type="nucleotide sequence ID" value="NZ_JAHLQL010000003.1"/>
</dbReference>
<evidence type="ECO:0000259" key="7">
    <source>
        <dbReference type="Pfam" id="PF06271"/>
    </source>
</evidence>
<keyword evidence="9" id="KW-1185">Reference proteome</keyword>
<evidence type="ECO:0000256" key="6">
    <source>
        <dbReference type="SAM" id="Phobius"/>
    </source>
</evidence>
<feature type="domain" description="RDD" evidence="7">
    <location>
        <begin position="4"/>
        <end position="125"/>
    </location>
</feature>
<reference evidence="8 9" key="1">
    <citation type="submission" date="2021-06" db="EMBL/GenBank/DDBJ databases">
        <authorList>
            <person name="Sun Q."/>
            <person name="Li D."/>
        </authorList>
    </citation>
    <scope>NUCLEOTIDE SEQUENCE [LARGE SCALE GENOMIC DNA]</scope>
    <source>
        <strain evidence="8 9">MSJ-4</strain>
    </source>
</reference>
<protein>
    <submittedName>
        <fullName evidence="8">RDD family protein</fullName>
    </submittedName>
</protein>
<dbReference type="EMBL" id="JAHLQL010000003">
    <property type="protein sequence ID" value="MBU5592232.1"/>
    <property type="molecule type" value="Genomic_DNA"/>
</dbReference>
<proteinExistence type="predicted"/>
<evidence type="ECO:0000256" key="4">
    <source>
        <dbReference type="ARBA" id="ARBA00022989"/>
    </source>
</evidence>
<keyword evidence="2" id="KW-1003">Cell membrane</keyword>
<dbReference type="Pfam" id="PF06271">
    <property type="entry name" value="RDD"/>
    <property type="match status" value="1"/>
</dbReference>
<keyword evidence="5 6" id="KW-0472">Membrane</keyword>
<evidence type="ECO:0000313" key="8">
    <source>
        <dbReference type="EMBL" id="MBU5592232.1"/>
    </source>
</evidence>
<name>A0ABS6F152_9CLOT</name>